<comment type="caution">
    <text evidence="2">The sequence shown here is derived from an EMBL/GenBank/DDBJ whole genome shotgun (WGS) entry which is preliminary data.</text>
</comment>
<keyword evidence="1" id="KW-0732">Signal</keyword>
<reference evidence="3" key="1">
    <citation type="journal article" date="2019" name="Int. J. Syst. Evol. Microbiol.">
        <title>The Global Catalogue of Microorganisms (GCM) 10K type strain sequencing project: providing services to taxonomists for standard genome sequencing and annotation.</title>
        <authorList>
            <consortium name="The Broad Institute Genomics Platform"/>
            <consortium name="The Broad Institute Genome Sequencing Center for Infectious Disease"/>
            <person name="Wu L."/>
            <person name="Ma J."/>
        </authorList>
    </citation>
    <scope>NUCLEOTIDE SEQUENCE [LARGE SCALE GENOMIC DNA]</scope>
    <source>
        <strain evidence="3">NBRC 108723</strain>
    </source>
</reference>
<feature type="signal peptide" evidence="1">
    <location>
        <begin position="1"/>
        <end position="20"/>
    </location>
</feature>
<feature type="chain" id="PRO_5045988946" evidence="1">
    <location>
        <begin position="21"/>
        <end position="161"/>
    </location>
</feature>
<protein>
    <submittedName>
        <fullName evidence="2">Uncharacterized protein</fullName>
    </submittedName>
</protein>
<dbReference type="Proteomes" id="UP001157138">
    <property type="component" value="Unassembled WGS sequence"/>
</dbReference>
<gene>
    <name evidence="2" type="ORF">GCM10007938_38400</name>
</gene>
<proteinExistence type="predicted"/>
<evidence type="ECO:0000256" key="1">
    <source>
        <dbReference type="SAM" id="SignalP"/>
    </source>
</evidence>
<evidence type="ECO:0000313" key="3">
    <source>
        <dbReference type="Proteomes" id="UP001157138"/>
    </source>
</evidence>
<keyword evidence="3" id="KW-1185">Reference proteome</keyword>
<dbReference type="EMBL" id="BSPW01000091">
    <property type="protein sequence ID" value="GLT20057.1"/>
    <property type="molecule type" value="Genomic_DNA"/>
</dbReference>
<organism evidence="2 3">
    <name type="scientific">Vibrio zhanjiangensis</name>
    <dbReference type="NCBI Taxonomy" id="1046128"/>
    <lineage>
        <taxon>Bacteria</taxon>
        <taxon>Pseudomonadati</taxon>
        <taxon>Pseudomonadota</taxon>
        <taxon>Gammaproteobacteria</taxon>
        <taxon>Vibrionales</taxon>
        <taxon>Vibrionaceae</taxon>
        <taxon>Vibrio</taxon>
    </lineage>
</organism>
<name>A0ABQ6F462_9VIBR</name>
<evidence type="ECO:0000313" key="2">
    <source>
        <dbReference type="EMBL" id="GLT20057.1"/>
    </source>
</evidence>
<dbReference type="RefSeq" id="WP_284193886.1">
    <property type="nucleotide sequence ID" value="NZ_BSPW01000091.1"/>
</dbReference>
<accession>A0ABQ6F462</accession>
<sequence>MLARTLCSLLILLSSFSSVAALNDKKQYLNNIEDSLQGIQESQQKTQDSMHYVRTMDGSQYVPEPKSRNDKPAYSYFSLESYDIYSSQGGKRMVQATITNNSGGGVSLKPSQIKAYFGNDQYVSPSRIEQDGSFAQGETKSVILYFGETSESILGLLTRSY</sequence>